<sequence length="303" mass="33749">MRVTRPFRLCQGDGMPFRSAELTAVRSYMLCYWSSGSPGLAWSNTTGEINVLHPLARPGAPALQMVGGSSKQNKFKGSRNTLSLVLGLFLAVDNVQSDLGYNHPGCKNPRAQIFKINGTGHGWRREKLSLLRCRFHGLVGGGEASKQPTTLGFDAPTEIHFSVCVKHNWVNVKLSPEAHDPADDLRHRQPTLARDVSKVCRDRIGFDQEFTEILSLPTFRGIELADDLTSKINEFQLQGKRVSPPRLVFRTCMSKDARSVHGVPTVFRQYVEGENQLCTYMDYRVIEARGSEPGEDAAKMDTN</sequence>
<name>A0AAE1E7R9_9GAST</name>
<evidence type="ECO:0000313" key="2">
    <source>
        <dbReference type="Proteomes" id="UP001283361"/>
    </source>
</evidence>
<proteinExistence type="predicted"/>
<evidence type="ECO:0000313" key="1">
    <source>
        <dbReference type="EMBL" id="KAK3797117.1"/>
    </source>
</evidence>
<comment type="caution">
    <text evidence="1">The sequence shown here is derived from an EMBL/GenBank/DDBJ whole genome shotgun (WGS) entry which is preliminary data.</text>
</comment>
<gene>
    <name evidence="1" type="ORF">RRG08_060461</name>
</gene>
<dbReference type="EMBL" id="JAWDGP010000802">
    <property type="protein sequence ID" value="KAK3797117.1"/>
    <property type="molecule type" value="Genomic_DNA"/>
</dbReference>
<keyword evidence="2" id="KW-1185">Reference proteome</keyword>
<dbReference type="Proteomes" id="UP001283361">
    <property type="component" value="Unassembled WGS sequence"/>
</dbReference>
<organism evidence="1 2">
    <name type="scientific">Elysia crispata</name>
    <name type="common">lettuce slug</name>
    <dbReference type="NCBI Taxonomy" id="231223"/>
    <lineage>
        <taxon>Eukaryota</taxon>
        <taxon>Metazoa</taxon>
        <taxon>Spiralia</taxon>
        <taxon>Lophotrochozoa</taxon>
        <taxon>Mollusca</taxon>
        <taxon>Gastropoda</taxon>
        <taxon>Heterobranchia</taxon>
        <taxon>Euthyneura</taxon>
        <taxon>Panpulmonata</taxon>
        <taxon>Sacoglossa</taxon>
        <taxon>Placobranchoidea</taxon>
        <taxon>Plakobranchidae</taxon>
        <taxon>Elysia</taxon>
    </lineage>
</organism>
<protein>
    <submittedName>
        <fullName evidence="1">Uncharacterized protein</fullName>
    </submittedName>
</protein>
<reference evidence="1" key="1">
    <citation type="journal article" date="2023" name="G3 (Bethesda)">
        <title>A reference genome for the long-term kleptoplast-retaining sea slug Elysia crispata morphotype clarki.</title>
        <authorList>
            <person name="Eastman K.E."/>
            <person name="Pendleton A.L."/>
            <person name="Shaikh M.A."/>
            <person name="Suttiyut T."/>
            <person name="Ogas R."/>
            <person name="Tomko P."/>
            <person name="Gavelis G."/>
            <person name="Widhalm J.R."/>
            <person name="Wisecaver J.H."/>
        </authorList>
    </citation>
    <scope>NUCLEOTIDE SEQUENCE</scope>
    <source>
        <strain evidence="1">ECLA1</strain>
    </source>
</reference>
<accession>A0AAE1E7R9</accession>
<dbReference type="AlphaFoldDB" id="A0AAE1E7R9"/>